<dbReference type="EMBL" id="JARQZJ010000100">
    <property type="protein sequence ID" value="KAK9886515.1"/>
    <property type="molecule type" value="Genomic_DNA"/>
</dbReference>
<keyword evidence="3" id="KW-1185">Reference proteome</keyword>
<evidence type="ECO:0000256" key="1">
    <source>
        <dbReference type="SAM" id="MobiDB-lite"/>
    </source>
</evidence>
<name>A0AAW1UZA9_9CUCU</name>
<proteinExistence type="predicted"/>
<protein>
    <submittedName>
        <fullName evidence="2">Uncharacterized protein</fullName>
    </submittedName>
</protein>
<dbReference type="AlphaFoldDB" id="A0AAW1UZA9"/>
<organism evidence="2 3">
    <name type="scientific">Henosepilachna vigintioctopunctata</name>
    <dbReference type="NCBI Taxonomy" id="420089"/>
    <lineage>
        <taxon>Eukaryota</taxon>
        <taxon>Metazoa</taxon>
        <taxon>Ecdysozoa</taxon>
        <taxon>Arthropoda</taxon>
        <taxon>Hexapoda</taxon>
        <taxon>Insecta</taxon>
        <taxon>Pterygota</taxon>
        <taxon>Neoptera</taxon>
        <taxon>Endopterygota</taxon>
        <taxon>Coleoptera</taxon>
        <taxon>Polyphaga</taxon>
        <taxon>Cucujiformia</taxon>
        <taxon>Coccinelloidea</taxon>
        <taxon>Coccinellidae</taxon>
        <taxon>Epilachninae</taxon>
        <taxon>Epilachnini</taxon>
        <taxon>Henosepilachna</taxon>
    </lineage>
</organism>
<reference evidence="2 3" key="1">
    <citation type="submission" date="2023-03" db="EMBL/GenBank/DDBJ databases">
        <title>Genome insight into feeding habits of ladybird beetles.</title>
        <authorList>
            <person name="Li H.-S."/>
            <person name="Huang Y.-H."/>
            <person name="Pang H."/>
        </authorList>
    </citation>
    <scope>NUCLEOTIDE SEQUENCE [LARGE SCALE GENOMIC DNA]</scope>
    <source>
        <strain evidence="2">SYSU_2023b</strain>
        <tissue evidence="2">Whole body</tissue>
    </source>
</reference>
<sequence>MPGEAERADPGGLSRVGVDAPGGLKSRPEPSRSQPAEKNYTRRCVVVHSESDDTLDDEIKSEEVERERELHSWRCYEAAAN</sequence>
<feature type="region of interest" description="Disordered" evidence="1">
    <location>
        <begin position="1"/>
        <end position="42"/>
    </location>
</feature>
<gene>
    <name evidence="2" type="ORF">WA026_016794</name>
</gene>
<evidence type="ECO:0000313" key="3">
    <source>
        <dbReference type="Proteomes" id="UP001431783"/>
    </source>
</evidence>
<evidence type="ECO:0000313" key="2">
    <source>
        <dbReference type="EMBL" id="KAK9886515.1"/>
    </source>
</evidence>
<accession>A0AAW1UZA9</accession>
<dbReference type="Proteomes" id="UP001431783">
    <property type="component" value="Unassembled WGS sequence"/>
</dbReference>
<comment type="caution">
    <text evidence="2">The sequence shown here is derived from an EMBL/GenBank/DDBJ whole genome shotgun (WGS) entry which is preliminary data.</text>
</comment>